<keyword evidence="5" id="KW-1185">Reference proteome</keyword>
<proteinExistence type="predicted"/>
<accession>A0A511Z951</accession>
<reference evidence="4 5" key="1">
    <citation type="submission" date="2019-07" db="EMBL/GenBank/DDBJ databases">
        <title>Whole genome shotgun sequence of Sporosarcina luteola NBRC 105378.</title>
        <authorList>
            <person name="Hosoyama A."/>
            <person name="Uohara A."/>
            <person name="Ohji S."/>
            <person name="Ichikawa N."/>
        </authorList>
    </citation>
    <scope>NUCLEOTIDE SEQUENCE [LARGE SCALE GENOMIC DNA]</scope>
    <source>
        <strain evidence="4 5">NBRC 105378</strain>
    </source>
</reference>
<dbReference type="Pfam" id="PF07584">
    <property type="entry name" value="BatA"/>
    <property type="match status" value="1"/>
</dbReference>
<dbReference type="OrthoDB" id="9780136at2"/>
<dbReference type="SUPFAM" id="SSF53300">
    <property type="entry name" value="vWA-like"/>
    <property type="match status" value="1"/>
</dbReference>
<comment type="caution">
    <text evidence="4">The sequence shown here is derived from an EMBL/GenBank/DDBJ whole genome shotgun (WGS) entry which is preliminary data.</text>
</comment>
<evidence type="ECO:0000313" key="5">
    <source>
        <dbReference type="Proteomes" id="UP000321901"/>
    </source>
</evidence>
<sequence length="588" mass="65031">MGFDQLSNMWTVIFPLAVLLYYFFRKKYVTTTISSTLFWERSMRETKVSPYLKNLQRNALFYLQMAALLLLLFILLGPFLPKDTIADKHTVFVVDTSGSMAANEGELSLLERNKEKMRALAGERAGDAITIITTGKEPTILVRKETDERAVLAAIDKLDLNYEHEHMVRALDFVRSIAIQEGADVHIFTDFLDRSVFMESVDGITWTVHNNEKPLTNIAIEKVGAIPTKDGTEAIVKLKNQSSAKQQGKVFIKNELTGAALAEQEFSIDEQADTLLSFKDLPSLSAMSAVLHVEDDYIGDNEAFVLIGNESSEVIVDNQLHELVKKAFEAIGLTVTTGSINEMTMAMDQAILVTNETSFLDKGSEPILLIGRNDTAAEPVAGIVDTVDDSLFAIASIDDVYVSALYPPFEGFTTLASVDGQPFIQRSPRGDIIILTDIGLTDWPLHPSFPLFFWSSTEMLRAGSDIVGIFTPNERKAVLTSGGSEGIEIFTMDDKYVATYADGGSFVAPSKPGIYKLVDQGVEKYLSVQLEPAEKSIAHGSSFHLGAPQADSTDKEEGKNMIGWLFLLPVLLLLLLEWEVQRRRGYPN</sequence>
<dbReference type="EMBL" id="BJYL01000030">
    <property type="protein sequence ID" value="GEN83987.1"/>
    <property type="molecule type" value="Genomic_DNA"/>
</dbReference>
<dbReference type="PANTHER" id="PTHR37464">
    <property type="entry name" value="BLL2463 PROTEIN"/>
    <property type="match status" value="1"/>
</dbReference>
<evidence type="ECO:0008006" key="6">
    <source>
        <dbReference type="Google" id="ProtNLM"/>
    </source>
</evidence>
<dbReference type="Pfam" id="PF13519">
    <property type="entry name" value="VWA_2"/>
    <property type="match status" value="1"/>
</dbReference>
<dbReference type="Gene3D" id="3.40.50.410">
    <property type="entry name" value="von Willebrand factor, type A domain"/>
    <property type="match status" value="1"/>
</dbReference>
<dbReference type="AlphaFoldDB" id="A0A511Z951"/>
<dbReference type="InterPro" id="IPR002035">
    <property type="entry name" value="VWF_A"/>
</dbReference>
<dbReference type="PANTHER" id="PTHR37464:SF1">
    <property type="entry name" value="BLL2463 PROTEIN"/>
    <property type="match status" value="1"/>
</dbReference>
<keyword evidence="1" id="KW-0812">Transmembrane</keyword>
<gene>
    <name evidence="4" type="ORF">SLU01_22990</name>
</gene>
<feature type="transmembrane region" description="Helical" evidence="1">
    <location>
        <begin position="6"/>
        <end position="24"/>
    </location>
</feature>
<keyword evidence="1" id="KW-1133">Transmembrane helix</keyword>
<feature type="domain" description="Aerotolerance regulator N-terminal" evidence="2">
    <location>
        <begin position="1"/>
        <end position="78"/>
    </location>
</feature>
<evidence type="ECO:0000259" key="3">
    <source>
        <dbReference type="Pfam" id="PF13519"/>
    </source>
</evidence>
<name>A0A511Z951_9BACL</name>
<evidence type="ECO:0000313" key="4">
    <source>
        <dbReference type="EMBL" id="GEN83987.1"/>
    </source>
</evidence>
<organism evidence="4 5">
    <name type="scientific">Sporosarcina luteola</name>
    <dbReference type="NCBI Taxonomy" id="582850"/>
    <lineage>
        <taxon>Bacteria</taxon>
        <taxon>Bacillati</taxon>
        <taxon>Bacillota</taxon>
        <taxon>Bacilli</taxon>
        <taxon>Bacillales</taxon>
        <taxon>Caryophanaceae</taxon>
        <taxon>Sporosarcina</taxon>
    </lineage>
</organism>
<evidence type="ECO:0000256" key="1">
    <source>
        <dbReference type="SAM" id="Phobius"/>
    </source>
</evidence>
<dbReference type="RefSeq" id="WP_147058435.1">
    <property type="nucleotide sequence ID" value="NZ_BJYL01000030.1"/>
</dbReference>
<feature type="domain" description="VWFA" evidence="3">
    <location>
        <begin position="90"/>
        <end position="191"/>
    </location>
</feature>
<feature type="transmembrane region" description="Helical" evidence="1">
    <location>
        <begin position="59"/>
        <end position="80"/>
    </location>
</feature>
<dbReference type="InterPro" id="IPR024163">
    <property type="entry name" value="Aerotolerance_reg_N"/>
</dbReference>
<dbReference type="InterPro" id="IPR036465">
    <property type="entry name" value="vWFA_dom_sf"/>
</dbReference>
<keyword evidence="1" id="KW-0472">Membrane</keyword>
<protein>
    <recommendedName>
        <fullName evidence="6">VWFA domain-containing protein</fullName>
    </recommendedName>
</protein>
<dbReference type="Proteomes" id="UP000321901">
    <property type="component" value="Unassembled WGS sequence"/>
</dbReference>
<evidence type="ECO:0000259" key="2">
    <source>
        <dbReference type="Pfam" id="PF07584"/>
    </source>
</evidence>